<dbReference type="EMBL" id="KN832996">
    <property type="protein sequence ID" value="KIM82117.1"/>
    <property type="molecule type" value="Genomic_DNA"/>
</dbReference>
<dbReference type="EC" id="1.8.4.11" evidence="2"/>
<organism evidence="6 7">
    <name type="scientific">Piloderma croceum (strain F 1598)</name>
    <dbReference type="NCBI Taxonomy" id="765440"/>
    <lineage>
        <taxon>Eukaryota</taxon>
        <taxon>Fungi</taxon>
        <taxon>Dikarya</taxon>
        <taxon>Basidiomycota</taxon>
        <taxon>Agaricomycotina</taxon>
        <taxon>Agaricomycetes</taxon>
        <taxon>Agaricomycetidae</taxon>
        <taxon>Atheliales</taxon>
        <taxon>Atheliaceae</taxon>
        <taxon>Piloderma</taxon>
    </lineage>
</organism>
<evidence type="ECO:0000256" key="3">
    <source>
        <dbReference type="ARBA" id="ARBA00023002"/>
    </source>
</evidence>
<dbReference type="SUPFAM" id="SSF55068">
    <property type="entry name" value="Peptide methionine sulfoxide reductase"/>
    <property type="match status" value="1"/>
</dbReference>
<protein>
    <recommendedName>
        <fullName evidence="2">peptide-methionine (S)-S-oxide reductase</fullName>
        <ecNumber evidence="2">1.8.4.11</ecNumber>
    </recommendedName>
    <alternativeName>
        <fullName evidence="4">Peptide-methionine (S)-S-oxide reductase</fullName>
    </alternativeName>
</protein>
<dbReference type="PANTHER" id="PTHR43774">
    <property type="entry name" value="PEPTIDE METHIONINE SULFOXIDE REDUCTASE"/>
    <property type="match status" value="1"/>
</dbReference>
<comment type="similarity">
    <text evidence="1">Belongs to the MsrA Met sulfoxide reductase family.</text>
</comment>
<evidence type="ECO:0000256" key="1">
    <source>
        <dbReference type="ARBA" id="ARBA00005591"/>
    </source>
</evidence>
<dbReference type="Gene3D" id="3.30.1060.10">
    <property type="entry name" value="Peptide methionine sulphoxide reductase MsrA"/>
    <property type="match status" value="1"/>
</dbReference>
<reference evidence="6 7" key="1">
    <citation type="submission" date="2014-04" db="EMBL/GenBank/DDBJ databases">
        <authorList>
            <consortium name="DOE Joint Genome Institute"/>
            <person name="Kuo A."/>
            <person name="Tarkka M."/>
            <person name="Buscot F."/>
            <person name="Kohler A."/>
            <person name="Nagy L.G."/>
            <person name="Floudas D."/>
            <person name="Copeland A."/>
            <person name="Barry K.W."/>
            <person name="Cichocki N."/>
            <person name="Veneault-Fourrey C."/>
            <person name="LaButti K."/>
            <person name="Lindquist E.A."/>
            <person name="Lipzen A."/>
            <person name="Lundell T."/>
            <person name="Morin E."/>
            <person name="Murat C."/>
            <person name="Sun H."/>
            <person name="Tunlid A."/>
            <person name="Henrissat B."/>
            <person name="Grigoriev I.V."/>
            <person name="Hibbett D.S."/>
            <person name="Martin F."/>
            <person name="Nordberg H.P."/>
            <person name="Cantor M.N."/>
            <person name="Hua S.X."/>
        </authorList>
    </citation>
    <scope>NUCLEOTIDE SEQUENCE [LARGE SCALE GENOMIC DNA]</scope>
    <source>
        <strain evidence="6 7">F 1598</strain>
    </source>
</reference>
<gene>
    <name evidence="6" type="ORF">PILCRDRAFT_485568</name>
</gene>
<feature type="domain" description="Peptide methionine sulphoxide reductase MsrA" evidence="5">
    <location>
        <begin position="199"/>
        <end position="250"/>
    </location>
</feature>
<dbReference type="Pfam" id="PF01625">
    <property type="entry name" value="PMSR"/>
    <property type="match status" value="2"/>
</dbReference>
<dbReference type="InParanoid" id="A0A0C3BXR1"/>
<proteinExistence type="inferred from homology"/>
<sequence length="257" mass="29023">MTKALLLVTANKYQRYKSADCPLALHKLMLARLNQLRIGLPFFSRTKVDPSAFRSQMSTATGKPEVATFASGCFWGVEHIFLKHYPPAQNKGILKTSVGYTGGTIPNPSYQAVCNADTGYAEAVRIEFDPNIVKYEELVEFFFRTHDPTLPNRQGNDIGSQYRSAIFVNSAAQRETAQSVKAAMAVHIPDYEKKQAELSQRGMISISQTELKKKEEGTKIVTEIVDAGEWYDAEDYHQLYLIKNPYGYECPAHTFYW</sequence>
<dbReference type="HAMAP" id="MF_01401">
    <property type="entry name" value="MsrA"/>
    <property type="match status" value="1"/>
</dbReference>
<evidence type="ECO:0000256" key="4">
    <source>
        <dbReference type="ARBA" id="ARBA00030643"/>
    </source>
</evidence>
<evidence type="ECO:0000259" key="5">
    <source>
        <dbReference type="Pfam" id="PF01625"/>
    </source>
</evidence>
<reference evidence="7" key="2">
    <citation type="submission" date="2015-01" db="EMBL/GenBank/DDBJ databases">
        <title>Evolutionary Origins and Diversification of the Mycorrhizal Mutualists.</title>
        <authorList>
            <consortium name="DOE Joint Genome Institute"/>
            <consortium name="Mycorrhizal Genomics Consortium"/>
            <person name="Kohler A."/>
            <person name="Kuo A."/>
            <person name="Nagy L.G."/>
            <person name="Floudas D."/>
            <person name="Copeland A."/>
            <person name="Barry K.W."/>
            <person name="Cichocki N."/>
            <person name="Veneault-Fourrey C."/>
            <person name="LaButti K."/>
            <person name="Lindquist E.A."/>
            <person name="Lipzen A."/>
            <person name="Lundell T."/>
            <person name="Morin E."/>
            <person name="Murat C."/>
            <person name="Riley R."/>
            <person name="Ohm R."/>
            <person name="Sun H."/>
            <person name="Tunlid A."/>
            <person name="Henrissat B."/>
            <person name="Grigoriev I.V."/>
            <person name="Hibbett D.S."/>
            <person name="Martin F."/>
        </authorList>
    </citation>
    <scope>NUCLEOTIDE SEQUENCE [LARGE SCALE GENOMIC DNA]</scope>
    <source>
        <strain evidence="7">F 1598</strain>
    </source>
</reference>
<feature type="domain" description="Peptide methionine sulphoxide reductase MsrA" evidence="5">
    <location>
        <begin position="67"/>
        <end position="187"/>
    </location>
</feature>
<keyword evidence="3" id="KW-0560">Oxidoreductase</keyword>
<dbReference type="NCBIfam" id="TIGR00401">
    <property type="entry name" value="msrA"/>
    <property type="match status" value="1"/>
</dbReference>
<evidence type="ECO:0000313" key="7">
    <source>
        <dbReference type="Proteomes" id="UP000054166"/>
    </source>
</evidence>
<dbReference type="AlphaFoldDB" id="A0A0C3BXR1"/>
<keyword evidence="7" id="KW-1185">Reference proteome</keyword>
<accession>A0A0C3BXR1</accession>
<dbReference type="STRING" id="765440.A0A0C3BXR1"/>
<dbReference type="InterPro" id="IPR002569">
    <property type="entry name" value="Met_Sox_Rdtase_MsrA_dom"/>
</dbReference>
<evidence type="ECO:0000313" key="6">
    <source>
        <dbReference type="EMBL" id="KIM82117.1"/>
    </source>
</evidence>
<dbReference type="FunCoup" id="A0A0C3BXR1">
    <property type="interactions" value="396"/>
</dbReference>
<dbReference type="HOGENOM" id="CLU_031040_10_2_1"/>
<dbReference type="GO" id="GO:0008113">
    <property type="term" value="F:peptide-methionine (S)-S-oxide reductase activity"/>
    <property type="evidence" value="ECO:0007669"/>
    <property type="project" value="UniProtKB-EC"/>
</dbReference>
<dbReference type="PANTHER" id="PTHR43774:SF1">
    <property type="entry name" value="PEPTIDE METHIONINE SULFOXIDE REDUCTASE MSRA 2"/>
    <property type="match status" value="1"/>
</dbReference>
<name>A0A0C3BXR1_PILCF</name>
<evidence type="ECO:0000256" key="2">
    <source>
        <dbReference type="ARBA" id="ARBA00012502"/>
    </source>
</evidence>
<dbReference type="InterPro" id="IPR036509">
    <property type="entry name" value="Met_Sox_Rdtase_MsrA_sf"/>
</dbReference>
<dbReference type="Proteomes" id="UP000054166">
    <property type="component" value="Unassembled WGS sequence"/>
</dbReference>
<dbReference type="OrthoDB" id="77405at2759"/>